<feature type="transmembrane region" description="Helical" evidence="8">
    <location>
        <begin position="388"/>
        <end position="409"/>
    </location>
</feature>
<sequence length="410" mass="44677">MIKCWSKEETLWSFALYGTAVGAGTLFLPIQLGSAGAVVLFLTALLAWPLTYWPHKALCQFILASKAGDQQDGITSAVRQFFGKKIGNLISILYFVAFFVVILIYAVAITNSLAEQLARHQVVGEGTRVLLSLGVVATLNLIFLTGRHVTIKVMGFLVFPLIAYFLFLSVYLSSHWQPSLLTSGLTYTPDTLHDIWFSIPVMVFAFSHTPIISTFSVAQREKYHDQAMAKCKKIMKVAYLIICLSVLFFVFSCFMAIPAEDVEIAKTQGLTILSALSMMSSSAGWLSASGIIVAVVAMSKSFLGTYFGVIEGATQVVSSTAQFAGFNPGPKLSRGLSLAIVSLFTFIVCCINPNALSMIYAISGPLIALILFIMPTLSTWLVPALRPYRSVANFLVLVVGLLCVSVMFFK</sequence>
<dbReference type="EMBL" id="JMPR01000038">
    <property type="protein sequence ID" value="KFD18284.1"/>
    <property type="molecule type" value="Genomic_DNA"/>
</dbReference>
<proteinExistence type="predicted"/>
<accession>A0A085JCT8</accession>
<feature type="transmembrane region" description="Helical" evidence="8">
    <location>
        <begin position="36"/>
        <end position="53"/>
    </location>
</feature>
<comment type="subcellular location">
    <subcellularLocation>
        <location evidence="1">Cell inner membrane</location>
        <topology evidence="1">Multi-pass membrane protein</topology>
    </subcellularLocation>
</comment>
<feature type="transmembrane region" description="Helical" evidence="8">
    <location>
        <begin position="129"/>
        <end position="146"/>
    </location>
</feature>
<evidence type="ECO:0000256" key="6">
    <source>
        <dbReference type="ARBA" id="ARBA00022989"/>
    </source>
</evidence>
<dbReference type="Pfam" id="PF03222">
    <property type="entry name" value="Trp_Tyr_perm"/>
    <property type="match status" value="1"/>
</dbReference>
<evidence type="ECO:0000256" key="2">
    <source>
        <dbReference type="ARBA" id="ARBA00022448"/>
    </source>
</evidence>
<dbReference type="Proteomes" id="UP000028602">
    <property type="component" value="Unassembled WGS sequence"/>
</dbReference>
<keyword evidence="5 8" id="KW-0812">Transmembrane</keyword>
<keyword evidence="10" id="KW-1185">Reference proteome</keyword>
<feature type="transmembrane region" description="Helical" evidence="8">
    <location>
        <begin position="332"/>
        <end position="351"/>
    </location>
</feature>
<reference evidence="9 10" key="1">
    <citation type="submission" date="2014-05" db="EMBL/GenBank/DDBJ databases">
        <title>ATOL: Assembling a taxonomically balanced genome-scale reconstruction of the evolutionary history of the Enterobacteriaceae.</title>
        <authorList>
            <person name="Plunkett G.III."/>
            <person name="Neeno-Eckwall E.C."/>
            <person name="Glasner J.D."/>
            <person name="Perna N.T."/>
        </authorList>
    </citation>
    <scope>NUCLEOTIDE SEQUENCE [LARGE SCALE GENOMIC DNA]</scope>
    <source>
        <strain evidence="9 10">ATCC 33301</strain>
    </source>
</reference>
<feature type="transmembrane region" description="Helical" evidence="8">
    <location>
        <begin position="153"/>
        <end position="175"/>
    </location>
</feature>
<dbReference type="eggNOG" id="COG0814">
    <property type="taxonomic scope" value="Bacteria"/>
</dbReference>
<comment type="caution">
    <text evidence="9">The sequence shown here is derived from an EMBL/GenBank/DDBJ whole genome shotgun (WGS) entry which is preliminary data.</text>
</comment>
<evidence type="ECO:0000256" key="7">
    <source>
        <dbReference type="ARBA" id="ARBA00023136"/>
    </source>
</evidence>
<feature type="transmembrane region" description="Helical" evidence="8">
    <location>
        <begin position="269"/>
        <end position="296"/>
    </location>
</feature>
<feature type="transmembrane region" description="Helical" evidence="8">
    <location>
        <begin position="237"/>
        <end position="257"/>
    </location>
</feature>
<dbReference type="PANTHER" id="PTHR35334">
    <property type="entry name" value="SERINE TRANSPORTER"/>
    <property type="match status" value="1"/>
</dbReference>
<feature type="transmembrane region" description="Helical" evidence="8">
    <location>
        <begin position="303"/>
        <end position="326"/>
    </location>
</feature>
<keyword evidence="2" id="KW-0813">Transport</keyword>
<feature type="transmembrane region" description="Helical" evidence="8">
    <location>
        <begin position="358"/>
        <end position="382"/>
    </location>
</feature>
<evidence type="ECO:0000313" key="9">
    <source>
        <dbReference type="EMBL" id="KFD18284.1"/>
    </source>
</evidence>
<evidence type="ECO:0000313" key="10">
    <source>
        <dbReference type="Proteomes" id="UP000028602"/>
    </source>
</evidence>
<feature type="transmembrane region" description="Helical" evidence="8">
    <location>
        <begin position="89"/>
        <end position="109"/>
    </location>
</feature>
<dbReference type="AlphaFoldDB" id="A0A085JCT8"/>
<keyword evidence="4" id="KW-0997">Cell inner membrane</keyword>
<keyword evidence="6 8" id="KW-1133">Transmembrane helix</keyword>
<dbReference type="RefSeq" id="WP_025901841.1">
    <property type="nucleotide sequence ID" value="NZ_ATMJ01000084.1"/>
</dbReference>
<evidence type="ECO:0000256" key="1">
    <source>
        <dbReference type="ARBA" id="ARBA00004429"/>
    </source>
</evidence>
<evidence type="ECO:0000256" key="5">
    <source>
        <dbReference type="ARBA" id="ARBA00022692"/>
    </source>
</evidence>
<dbReference type="GO" id="GO:0003333">
    <property type="term" value="P:amino acid transmembrane transport"/>
    <property type="evidence" value="ECO:0007669"/>
    <property type="project" value="InterPro"/>
</dbReference>
<evidence type="ECO:0000256" key="4">
    <source>
        <dbReference type="ARBA" id="ARBA00022519"/>
    </source>
</evidence>
<dbReference type="GO" id="GO:0005886">
    <property type="term" value="C:plasma membrane"/>
    <property type="evidence" value="ECO:0007669"/>
    <property type="project" value="UniProtKB-SubCell"/>
</dbReference>
<evidence type="ECO:0000256" key="8">
    <source>
        <dbReference type="SAM" id="Phobius"/>
    </source>
</evidence>
<gene>
    <name evidence="9" type="primary">yqeG</name>
    <name evidence="9" type="ORF">GTPT_2474</name>
</gene>
<keyword evidence="3" id="KW-1003">Cell membrane</keyword>
<dbReference type="PANTHER" id="PTHR35334:SF3">
    <property type="entry name" value="INNER MEMBRANE TRANSPORT PROTEIN YQEG"/>
    <property type="match status" value="1"/>
</dbReference>
<feature type="transmembrane region" description="Helical" evidence="8">
    <location>
        <begin position="12"/>
        <end position="30"/>
    </location>
</feature>
<dbReference type="OrthoDB" id="1627372at2"/>
<evidence type="ECO:0000256" key="3">
    <source>
        <dbReference type="ARBA" id="ARBA00022475"/>
    </source>
</evidence>
<organism evidence="9 10">
    <name type="scientific">Tatumella ptyseos ATCC 33301</name>
    <dbReference type="NCBI Taxonomy" id="1005995"/>
    <lineage>
        <taxon>Bacteria</taxon>
        <taxon>Pseudomonadati</taxon>
        <taxon>Pseudomonadota</taxon>
        <taxon>Gammaproteobacteria</taxon>
        <taxon>Enterobacterales</taxon>
        <taxon>Erwiniaceae</taxon>
        <taxon>Tatumella</taxon>
    </lineage>
</organism>
<feature type="transmembrane region" description="Helical" evidence="8">
    <location>
        <begin position="195"/>
        <end position="217"/>
    </location>
</feature>
<name>A0A085JCT8_9GAMM</name>
<keyword evidence="7 8" id="KW-0472">Membrane</keyword>
<dbReference type="InterPro" id="IPR018227">
    <property type="entry name" value="Amino_acid_transport_2"/>
</dbReference>
<protein>
    <submittedName>
        <fullName evidence="9">Serine transporter</fullName>
    </submittedName>
</protein>